<feature type="domain" description="IclR-ED" evidence="5">
    <location>
        <begin position="71"/>
        <end position="244"/>
    </location>
</feature>
<evidence type="ECO:0000259" key="5">
    <source>
        <dbReference type="PROSITE" id="PS51078"/>
    </source>
</evidence>
<dbReference type="PANTHER" id="PTHR30136">
    <property type="entry name" value="HELIX-TURN-HELIX TRANSCRIPTIONAL REGULATOR, ICLR FAMILY"/>
    <property type="match status" value="1"/>
</dbReference>
<keyword evidence="3" id="KW-0804">Transcription</keyword>
<dbReference type="InterPro" id="IPR014757">
    <property type="entry name" value="Tscrpt_reg_IclR_C"/>
</dbReference>
<organism evidence="6 7">
    <name type="scientific">Clostridium aromativorans</name>
    <dbReference type="NCBI Taxonomy" id="2836848"/>
    <lineage>
        <taxon>Bacteria</taxon>
        <taxon>Bacillati</taxon>
        <taxon>Bacillota</taxon>
        <taxon>Clostridia</taxon>
        <taxon>Eubacteriales</taxon>
        <taxon>Clostridiaceae</taxon>
        <taxon>Clostridium</taxon>
    </lineage>
</organism>
<gene>
    <name evidence="6" type="ORF">LN736_17360</name>
</gene>
<sequence>MADGNSSTRSIERAFDILECFIFDGIELSLMEISNKINLSPSTVHRLIGTLQKRGYLRRNPINKKYYLGSLIVQLGNISINILKKEFTQVAFPYMVKLRDKFNESVTMYVRNNNKRVCVQRVESRQSLRLVMNIGSILPLEKGAPGKVLLAALPDEKIKALLGNYDEALSKSLEEVRKNKYAVSRGEREKGLGAIAVPVFFVDGKVIAALSMTGPINRLLNKDVEQKVKAVIECASEISAALGYMDLTRSNNS</sequence>
<reference evidence="6" key="1">
    <citation type="submission" date="2021-11" db="EMBL/GenBank/DDBJ databases">
        <authorList>
            <person name="Qingchun L."/>
            <person name="Dong Z."/>
            <person name="Zongwei Q."/>
            <person name="Jia Z."/>
            <person name="Duotao L."/>
        </authorList>
    </citation>
    <scope>NUCLEOTIDE SEQUENCE</scope>
    <source>
        <strain evidence="6">WLY-B-L2</strain>
    </source>
</reference>
<dbReference type="InterPro" id="IPR005471">
    <property type="entry name" value="Tscrpt_reg_IclR_N"/>
</dbReference>
<evidence type="ECO:0000256" key="2">
    <source>
        <dbReference type="ARBA" id="ARBA00023125"/>
    </source>
</evidence>
<dbReference type="InterPro" id="IPR029016">
    <property type="entry name" value="GAF-like_dom_sf"/>
</dbReference>
<dbReference type="Proteomes" id="UP001165422">
    <property type="component" value="Unassembled WGS sequence"/>
</dbReference>
<dbReference type="SUPFAM" id="SSF46785">
    <property type="entry name" value="Winged helix' DNA-binding domain"/>
    <property type="match status" value="1"/>
</dbReference>
<dbReference type="EMBL" id="JAJJPB010000038">
    <property type="protein sequence ID" value="MCC9296610.1"/>
    <property type="molecule type" value="Genomic_DNA"/>
</dbReference>
<dbReference type="SMART" id="SM00346">
    <property type="entry name" value="HTH_ICLR"/>
    <property type="match status" value="1"/>
</dbReference>
<dbReference type="Gene3D" id="3.30.450.40">
    <property type="match status" value="1"/>
</dbReference>
<keyword evidence="7" id="KW-1185">Reference proteome</keyword>
<keyword evidence="1" id="KW-0805">Transcription regulation</keyword>
<dbReference type="PROSITE" id="PS51078">
    <property type="entry name" value="ICLR_ED"/>
    <property type="match status" value="1"/>
</dbReference>
<proteinExistence type="predicted"/>
<dbReference type="SUPFAM" id="SSF55781">
    <property type="entry name" value="GAF domain-like"/>
    <property type="match status" value="1"/>
</dbReference>
<dbReference type="InterPro" id="IPR050707">
    <property type="entry name" value="HTH_MetabolicPath_Reg"/>
</dbReference>
<dbReference type="Pfam" id="PF09339">
    <property type="entry name" value="HTH_IclR"/>
    <property type="match status" value="1"/>
</dbReference>
<dbReference type="PROSITE" id="PS51077">
    <property type="entry name" value="HTH_ICLR"/>
    <property type="match status" value="1"/>
</dbReference>
<accession>A0ABS8N9U8</accession>
<dbReference type="RefSeq" id="WP_150357738.1">
    <property type="nucleotide sequence ID" value="NZ_JAJJPB010000038.1"/>
</dbReference>
<evidence type="ECO:0000256" key="3">
    <source>
        <dbReference type="ARBA" id="ARBA00023163"/>
    </source>
</evidence>
<dbReference type="Pfam" id="PF01614">
    <property type="entry name" value="IclR_C"/>
    <property type="match status" value="1"/>
</dbReference>
<name>A0ABS8N9U8_9CLOT</name>
<dbReference type="InterPro" id="IPR036388">
    <property type="entry name" value="WH-like_DNA-bd_sf"/>
</dbReference>
<evidence type="ECO:0000256" key="1">
    <source>
        <dbReference type="ARBA" id="ARBA00023015"/>
    </source>
</evidence>
<comment type="caution">
    <text evidence="6">The sequence shown here is derived from an EMBL/GenBank/DDBJ whole genome shotgun (WGS) entry which is preliminary data.</text>
</comment>
<keyword evidence="2" id="KW-0238">DNA-binding</keyword>
<protein>
    <submittedName>
        <fullName evidence="6">IclR family transcriptional regulator</fullName>
    </submittedName>
</protein>
<evidence type="ECO:0000259" key="4">
    <source>
        <dbReference type="PROSITE" id="PS51077"/>
    </source>
</evidence>
<evidence type="ECO:0000313" key="6">
    <source>
        <dbReference type="EMBL" id="MCC9296610.1"/>
    </source>
</evidence>
<dbReference type="PANTHER" id="PTHR30136:SF35">
    <property type="entry name" value="HTH-TYPE TRANSCRIPTIONAL REGULATOR RV1719"/>
    <property type="match status" value="1"/>
</dbReference>
<feature type="domain" description="HTH iclR-type" evidence="4">
    <location>
        <begin position="8"/>
        <end position="70"/>
    </location>
</feature>
<evidence type="ECO:0000313" key="7">
    <source>
        <dbReference type="Proteomes" id="UP001165422"/>
    </source>
</evidence>
<dbReference type="Gene3D" id="1.10.10.10">
    <property type="entry name" value="Winged helix-like DNA-binding domain superfamily/Winged helix DNA-binding domain"/>
    <property type="match status" value="1"/>
</dbReference>
<dbReference type="InterPro" id="IPR036390">
    <property type="entry name" value="WH_DNA-bd_sf"/>
</dbReference>